<accession>A0A6J6IE16</accession>
<feature type="transmembrane region" description="Helical" evidence="1">
    <location>
        <begin position="36"/>
        <end position="55"/>
    </location>
</feature>
<evidence type="ECO:0000313" key="2">
    <source>
        <dbReference type="EMBL" id="CAB4622465.1"/>
    </source>
</evidence>
<reference evidence="2" key="1">
    <citation type="submission" date="2020-05" db="EMBL/GenBank/DDBJ databases">
        <authorList>
            <person name="Chiriac C."/>
            <person name="Salcher M."/>
            <person name="Ghai R."/>
            <person name="Kavagutti S V."/>
        </authorList>
    </citation>
    <scope>NUCLEOTIDE SEQUENCE</scope>
</reference>
<keyword evidence="1" id="KW-0812">Transmembrane</keyword>
<organism evidence="2">
    <name type="scientific">freshwater metagenome</name>
    <dbReference type="NCBI Taxonomy" id="449393"/>
    <lineage>
        <taxon>unclassified sequences</taxon>
        <taxon>metagenomes</taxon>
        <taxon>ecological metagenomes</taxon>
    </lineage>
</organism>
<proteinExistence type="predicted"/>
<dbReference type="AlphaFoldDB" id="A0A6J6IE16"/>
<gene>
    <name evidence="2" type="ORF">UFOPK1835_01894</name>
</gene>
<keyword evidence="1" id="KW-0472">Membrane</keyword>
<feature type="transmembrane region" description="Helical" evidence="1">
    <location>
        <begin position="61"/>
        <end position="83"/>
    </location>
</feature>
<name>A0A6J6IE16_9ZZZZ</name>
<evidence type="ECO:0000256" key="1">
    <source>
        <dbReference type="SAM" id="Phobius"/>
    </source>
</evidence>
<protein>
    <submittedName>
        <fullName evidence="2">Unannotated protein</fullName>
    </submittedName>
</protein>
<dbReference type="EMBL" id="CAEZUP010000113">
    <property type="protein sequence ID" value="CAB4622465.1"/>
    <property type="molecule type" value="Genomic_DNA"/>
</dbReference>
<sequence length="95" mass="10156">MTDEPTTTPEQPKIDPVRIKRAKIARAASLAQRVGYSLYLIAIIAFFLGFFSGFTSGVVTIIVVTMAIGSVLLAPAIVAGYAVKAAEREDRENGI</sequence>
<keyword evidence="1" id="KW-1133">Transmembrane helix</keyword>